<evidence type="ECO:0000313" key="17">
    <source>
        <dbReference type="EMBL" id="KAJ6044263.1"/>
    </source>
</evidence>
<evidence type="ECO:0000256" key="7">
    <source>
        <dbReference type="ARBA" id="ARBA00023026"/>
    </source>
</evidence>
<dbReference type="InterPro" id="IPR036861">
    <property type="entry name" value="Endochitinase-like_sf"/>
</dbReference>
<evidence type="ECO:0000256" key="10">
    <source>
        <dbReference type="ARBA" id="ARBA00023326"/>
    </source>
</evidence>
<dbReference type="InterPro" id="IPR011583">
    <property type="entry name" value="Chitinase_II/V-like_cat"/>
</dbReference>
<dbReference type="InterPro" id="IPR001579">
    <property type="entry name" value="Glyco_hydro_18_chit_AS"/>
</dbReference>
<dbReference type="CDD" id="cd06922">
    <property type="entry name" value="ChtBD1_GH18_1"/>
    <property type="match status" value="1"/>
</dbReference>
<evidence type="ECO:0000313" key="18">
    <source>
        <dbReference type="Proteomes" id="UP001219568"/>
    </source>
</evidence>
<dbReference type="InterPro" id="IPR001223">
    <property type="entry name" value="Glyco_hydro18_cat"/>
</dbReference>
<dbReference type="AlphaFoldDB" id="A0AAD6N9H3"/>
<dbReference type="Pfam" id="PF00187">
    <property type="entry name" value="Chitin_bind_1"/>
    <property type="match status" value="1"/>
</dbReference>
<evidence type="ECO:0000259" key="15">
    <source>
        <dbReference type="PROSITE" id="PS50941"/>
    </source>
</evidence>
<evidence type="ECO:0000256" key="14">
    <source>
        <dbReference type="SAM" id="SignalP"/>
    </source>
</evidence>
<feature type="disulfide bond" evidence="11">
    <location>
        <begin position="86"/>
        <end position="98"/>
    </location>
</feature>
<feature type="domain" description="Chitin-binding type-1" evidence="15">
    <location>
        <begin position="58"/>
        <end position="121"/>
    </location>
</feature>
<protein>
    <recommendedName>
        <fullName evidence="3">chitinase</fullName>
        <ecNumber evidence="3">3.2.1.14</ecNumber>
    </recommendedName>
</protein>
<dbReference type="PROSITE" id="PS00026">
    <property type="entry name" value="CHIT_BIND_I_1"/>
    <property type="match status" value="1"/>
</dbReference>
<dbReference type="GO" id="GO:0008843">
    <property type="term" value="F:endochitinase activity"/>
    <property type="evidence" value="ECO:0007669"/>
    <property type="project" value="UniProtKB-EC"/>
</dbReference>
<evidence type="ECO:0000256" key="6">
    <source>
        <dbReference type="ARBA" id="ARBA00023024"/>
    </source>
</evidence>
<evidence type="ECO:0000256" key="11">
    <source>
        <dbReference type="PROSITE-ProRule" id="PRU00261"/>
    </source>
</evidence>
<evidence type="ECO:0000256" key="1">
    <source>
        <dbReference type="ARBA" id="ARBA00000822"/>
    </source>
</evidence>
<keyword evidence="8" id="KW-0119">Carbohydrate metabolism</keyword>
<feature type="region of interest" description="Disordered" evidence="13">
    <location>
        <begin position="509"/>
        <end position="529"/>
    </location>
</feature>
<proteinExistence type="inferred from homology"/>
<dbReference type="SUPFAM" id="SSF57016">
    <property type="entry name" value="Plant lectins/antimicrobial peptides"/>
    <property type="match status" value="1"/>
</dbReference>
<evidence type="ECO:0000256" key="5">
    <source>
        <dbReference type="ARBA" id="ARBA00022801"/>
    </source>
</evidence>
<dbReference type="EMBL" id="JAQJZL010000004">
    <property type="protein sequence ID" value="KAJ6044263.1"/>
    <property type="molecule type" value="Genomic_DNA"/>
</dbReference>
<feature type="disulfide bond" evidence="11">
    <location>
        <begin position="91"/>
        <end position="105"/>
    </location>
</feature>
<name>A0AAD6N9H3_PENCN</name>
<dbReference type="Gene3D" id="3.30.60.10">
    <property type="entry name" value="Endochitinase-like"/>
    <property type="match status" value="1"/>
</dbReference>
<evidence type="ECO:0000256" key="8">
    <source>
        <dbReference type="ARBA" id="ARBA00023277"/>
    </source>
</evidence>
<dbReference type="InterPro" id="IPR029070">
    <property type="entry name" value="Chitinase_insertion_sf"/>
</dbReference>
<comment type="caution">
    <text evidence="11">Lacks conserved residue(s) required for the propagation of feature annotation.</text>
</comment>
<dbReference type="CDD" id="cd00035">
    <property type="entry name" value="ChtBD1"/>
    <property type="match status" value="1"/>
</dbReference>
<dbReference type="GO" id="GO:0006032">
    <property type="term" value="P:chitin catabolic process"/>
    <property type="evidence" value="ECO:0007669"/>
    <property type="project" value="UniProtKB-KW"/>
</dbReference>
<feature type="compositionally biased region" description="Polar residues" evidence="13">
    <location>
        <begin position="509"/>
        <end position="518"/>
    </location>
</feature>
<comment type="catalytic activity">
    <reaction evidence="1">
        <text>Random endo-hydrolysis of N-acetyl-beta-D-glucosaminide (1-&gt;4)-beta-linkages in chitin and chitodextrins.</text>
        <dbReference type="EC" id="3.2.1.14"/>
    </reaction>
</comment>
<keyword evidence="5 12" id="KW-0378">Hydrolase</keyword>
<dbReference type="Gene3D" id="3.10.50.10">
    <property type="match status" value="1"/>
</dbReference>
<accession>A0AAD6N9H3</accession>
<keyword evidence="14" id="KW-0732">Signal</keyword>
<dbReference type="SMART" id="SM00270">
    <property type="entry name" value="ChtBD1"/>
    <property type="match status" value="2"/>
</dbReference>
<feature type="signal peptide" evidence="14">
    <location>
        <begin position="1"/>
        <end position="18"/>
    </location>
</feature>
<dbReference type="InterPro" id="IPR018371">
    <property type="entry name" value="Chitin-binding_1_CS"/>
</dbReference>
<evidence type="ECO:0000256" key="2">
    <source>
        <dbReference type="ARBA" id="ARBA00008682"/>
    </source>
</evidence>
<reference evidence="17" key="1">
    <citation type="journal article" date="2023" name="IMA Fungus">
        <title>Comparative genomic study of the Penicillium genus elucidates a diverse pangenome and 15 lateral gene transfer events.</title>
        <authorList>
            <person name="Petersen C."/>
            <person name="Sorensen T."/>
            <person name="Nielsen M.R."/>
            <person name="Sondergaard T.E."/>
            <person name="Sorensen J.L."/>
            <person name="Fitzpatrick D.A."/>
            <person name="Frisvad J.C."/>
            <person name="Nielsen K.L."/>
        </authorList>
    </citation>
    <scope>NUCLEOTIDE SEQUENCE</scope>
    <source>
        <strain evidence="17">IBT 15450</strain>
    </source>
</reference>
<reference evidence="17" key="2">
    <citation type="submission" date="2023-01" db="EMBL/GenBank/DDBJ databases">
        <authorList>
            <person name="Petersen C."/>
        </authorList>
    </citation>
    <scope>NUCLEOTIDE SEQUENCE</scope>
    <source>
        <strain evidence="17">IBT 15450</strain>
    </source>
</reference>
<keyword evidence="6" id="KW-0146">Chitin degradation</keyword>
<evidence type="ECO:0000256" key="13">
    <source>
        <dbReference type="SAM" id="MobiDB-lite"/>
    </source>
</evidence>
<comment type="similarity">
    <text evidence="2">Belongs to the glycosyl hydrolase 18 family. Chitinase class V subfamily.</text>
</comment>
<evidence type="ECO:0000259" key="16">
    <source>
        <dbReference type="PROSITE" id="PS51910"/>
    </source>
</evidence>
<organism evidence="17 18">
    <name type="scientific">Penicillium canescens</name>
    <dbReference type="NCBI Taxonomy" id="5083"/>
    <lineage>
        <taxon>Eukaryota</taxon>
        <taxon>Fungi</taxon>
        <taxon>Dikarya</taxon>
        <taxon>Ascomycota</taxon>
        <taxon>Pezizomycotina</taxon>
        <taxon>Eurotiomycetes</taxon>
        <taxon>Eurotiomycetidae</taxon>
        <taxon>Eurotiales</taxon>
        <taxon>Aspergillaceae</taxon>
        <taxon>Penicillium</taxon>
    </lineage>
</organism>
<dbReference type="Pfam" id="PF00704">
    <property type="entry name" value="Glyco_hydro_18"/>
    <property type="match status" value="1"/>
</dbReference>
<dbReference type="PROSITE" id="PS50941">
    <property type="entry name" value="CHIT_BIND_I_2"/>
    <property type="match status" value="1"/>
</dbReference>
<dbReference type="GO" id="GO:0008061">
    <property type="term" value="F:chitin binding"/>
    <property type="evidence" value="ECO:0007669"/>
    <property type="project" value="UniProtKB-UniRule"/>
</dbReference>
<evidence type="ECO:0000256" key="3">
    <source>
        <dbReference type="ARBA" id="ARBA00012729"/>
    </source>
</evidence>
<keyword evidence="11" id="KW-1015">Disulfide bond</keyword>
<dbReference type="InterPro" id="IPR017853">
    <property type="entry name" value="GH"/>
</dbReference>
<dbReference type="SUPFAM" id="SSF54556">
    <property type="entry name" value="Chitinase insertion domain"/>
    <property type="match status" value="1"/>
</dbReference>
<dbReference type="GO" id="GO:0000272">
    <property type="term" value="P:polysaccharide catabolic process"/>
    <property type="evidence" value="ECO:0007669"/>
    <property type="project" value="UniProtKB-KW"/>
</dbReference>
<feature type="domain" description="GH18" evidence="16">
    <location>
        <begin position="122"/>
        <end position="482"/>
    </location>
</feature>
<keyword evidence="9 12" id="KW-0326">Glycosidase</keyword>
<dbReference type="PANTHER" id="PTHR11177:SF333">
    <property type="entry name" value="CHITINASE"/>
    <property type="match status" value="1"/>
</dbReference>
<evidence type="ECO:0000256" key="4">
    <source>
        <dbReference type="ARBA" id="ARBA00022669"/>
    </source>
</evidence>
<dbReference type="EC" id="3.2.1.14" evidence="3"/>
<keyword evidence="18" id="KW-1185">Reference proteome</keyword>
<dbReference type="PROSITE" id="PS51910">
    <property type="entry name" value="GH18_2"/>
    <property type="match status" value="1"/>
</dbReference>
<gene>
    <name evidence="17" type="ORF">N7460_005618</name>
</gene>
<dbReference type="PROSITE" id="PS01095">
    <property type="entry name" value="GH18_1"/>
    <property type="match status" value="1"/>
</dbReference>
<feature type="chain" id="PRO_5041951074" description="chitinase" evidence="14">
    <location>
        <begin position="19"/>
        <end position="1098"/>
    </location>
</feature>
<keyword evidence="7" id="KW-0843">Virulence</keyword>
<comment type="caution">
    <text evidence="17">The sequence shown here is derived from an EMBL/GenBank/DDBJ whole genome shotgun (WGS) entry which is preliminary data.</text>
</comment>
<dbReference type="InterPro" id="IPR001002">
    <property type="entry name" value="Chitin-bd_1"/>
</dbReference>
<evidence type="ECO:0000256" key="12">
    <source>
        <dbReference type="RuleBase" id="RU000489"/>
    </source>
</evidence>
<dbReference type="InterPro" id="IPR050314">
    <property type="entry name" value="Glycosyl_Hydrlase_18"/>
</dbReference>
<dbReference type="SUPFAM" id="SSF51445">
    <property type="entry name" value="(Trans)glycosidases"/>
    <property type="match status" value="1"/>
</dbReference>
<dbReference type="PANTHER" id="PTHR11177">
    <property type="entry name" value="CHITINASE"/>
    <property type="match status" value="1"/>
</dbReference>
<sequence length="1098" mass="121359">MKSWAILLLALWCCPCLGQDYTCSADKPCELGCCSNTGVCGMGPDFCGESCISNCDSKSDCNPGWGMKLNPLKRTDFVKWSVADKCPLNVCCSEYGFCGTTKDFCGNKTIESPSCSGSSASKRTIGYYESWGITRKCDKMYPESIPLGSYTHLNFAFAFIDPTSFKVAPMDSGDVALYKRFTGLKNLYPDLQTWISIGGWSMNDPDQPTATTFSDLAASESAQKKFFESLLSFLETYGFDGVDLDWEYPVAEERSGKAADYNNYTFFLKNLRNALASSGHTYGLTITIPSSYWYMQHFDIVEIEKTIDWFNIMSYDLHGTWDNTNKYLGPYINAHTNLTEVNLALELLWRNKIDPDHVVLGLGFYGRSFTLTDPSCNTPGCIFTSGGNAGSCTDSVGTLSYSEIKRVIDKDNAKVTLDKKAAVKMVTWGENQWVSYDDEETLKLKLDYANNHCLGGTMVWAVSTDDSEGTASAALSKLTGRSTIALSAKSLASTTDQVQSCQLGECGQSCPNSLSPAQRSDGKNRGNTGTNTGCSNGKSRLYCCPTDNMPTCQWRGGAPFCNGKCHKGEVEVSSSISGTGKSCWTGHKVLCCTQTAANKAVAECGWSGSAPFCAGIHSNAGCPSGRERLTYSNYGAGGEEPCIVGYKSFCCDQPPPYENCDWYYHGGKFWGSVPFQCSGTCPAGKASIATDPSGCMSGYGSFCCDSPATSKYSKDPVCDKGQRQYSKRDTIEMGLQKRHSLNKADWTSLLIHLTAIAKGNSPTYQMTLMESEYNSSDPLVTLDEIVQFQAEWPNAEPIARTESLLCLGTHGRNEVADSLDAGSQLCTLACPAAGLDKRSNATILLSAAKSVSARNIAESEELYSSSEGFGQPSWGYIMQGIMDGALTLEYEMLVRTRGEEYILETMYNVDVCLYDAVVWRLPDGPGYRETNSDEYAVFHFHFDHIMDRDGVLRAGIYAIVAFHGQEYVEQNRYPRVDGNDNQGDNRRAHVLNCNTGNEVTPNTRYFYPGGGRESDYDNEHHRMIWRFANYLHEEDLVTEQTFTGAQRGQLTRYRDEEDPCSTRWYFRWGRYRQSRPFTPNYILGEAAEDDIMDDNDDV</sequence>
<dbReference type="Proteomes" id="UP001219568">
    <property type="component" value="Unassembled WGS sequence"/>
</dbReference>
<dbReference type="Gene3D" id="3.20.20.80">
    <property type="entry name" value="Glycosidases"/>
    <property type="match status" value="1"/>
</dbReference>
<dbReference type="SMART" id="SM00636">
    <property type="entry name" value="Glyco_18"/>
    <property type="match status" value="1"/>
</dbReference>
<keyword evidence="10" id="KW-0624">Polysaccharide degradation</keyword>
<evidence type="ECO:0000256" key="9">
    <source>
        <dbReference type="ARBA" id="ARBA00023295"/>
    </source>
</evidence>
<keyword evidence="4 11" id="KW-0147">Chitin-binding</keyword>